<dbReference type="Proteomes" id="UP000199012">
    <property type="component" value="Unassembled WGS sequence"/>
</dbReference>
<dbReference type="AlphaFoldDB" id="A0A1I1A297"/>
<dbReference type="STRING" id="988821.SAMN05421867_11420"/>
<dbReference type="PROSITE" id="PS51318">
    <property type="entry name" value="TAT"/>
    <property type="match status" value="1"/>
</dbReference>
<name>A0A1I1A297_9CELL</name>
<keyword evidence="1" id="KW-0472">Membrane</keyword>
<dbReference type="InterPro" id="IPR025510">
    <property type="entry name" value="DUF4397"/>
</dbReference>
<keyword evidence="2" id="KW-0732">Signal</keyword>
<reference evidence="5" key="1">
    <citation type="submission" date="2016-10" db="EMBL/GenBank/DDBJ databases">
        <authorList>
            <person name="Varghese N."/>
            <person name="Submissions S."/>
        </authorList>
    </citation>
    <scope>NUCLEOTIDE SEQUENCE [LARGE SCALE GENOMIC DNA]</scope>
    <source>
        <strain evidence="5">CGMCC 4.6945</strain>
    </source>
</reference>
<feature type="domain" description="DUF4397" evidence="3">
    <location>
        <begin position="45"/>
        <end position="165"/>
    </location>
</feature>
<accession>A0A1I1A297</accession>
<evidence type="ECO:0000259" key="3">
    <source>
        <dbReference type="Pfam" id="PF14344"/>
    </source>
</evidence>
<feature type="transmembrane region" description="Helical" evidence="1">
    <location>
        <begin position="263"/>
        <end position="284"/>
    </location>
</feature>
<proteinExistence type="predicted"/>
<protein>
    <recommendedName>
        <fullName evidence="3">DUF4397 domain-containing protein</fullName>
    </recommendedName>
</protein>
<evidence type="ECO:0000313" key="5">
    <source>
        <dbReference type="Proteomes" id="UP000199012"/>
    </source>
</evidence>
<organism evidence="4 5">
    <name type="scientific">Cellulomonas marina</name>
    <dbReference type="NCBI Taxonomy" id="988821"/>
    <lineage>
        <taxon>Bacteria</taxon>
        <taxon>Bacillati</taxon>
        <taxon>Actinomycetota</taxon>
        <taxon>Actinomycetes</taxon>
        <taxon>Micrococcales</taxon>
        <taxon>Cellulomonadaceae</taxon>
        <taxon>Cellulomonas</taxon>
    </lineage>
</organism>
<dbReference type="OrthoDB" id="9783299at2"/>
<gene>
    <name evidence="4" type="ORF">SAMN05421867_11420</name>
</gene>
<keyword evidence="1" id="KW-0812">Transmembrane</keyword>
<evidence type="ECO:0000256" key="1">
    <source>
        <dbReference type="SAM" id="Phobius"/>
    </source>
</evidence>
<sequence length="292" mass="28488">MPAPTTRPRRAARALAAGLGALLAGGLALAAAGSAQAAPADGWARVAHLSPDTKSVDVRLTALAGGDVLYELDGVAYGQVSDYLAMPAGTYVVSMVPAGADPAGTPVVSQSVDVVAGTPITVAAYGRNADLRTTVLQDDLTPPADGEARIRVVQASTEAPSVDVATSTGVSLAQGATTGAATGYATVPAGRWDLTLGGDASGTAAVDLAGGTVSTLLVLDEASGRQTVKPVLDAAAPGTIPQQGVDTGAGWLATHDDAARPGAGVLALGGVALAAAASAAVIGLRRRATAAR</sequence>
<keyword evidence="5" id="KW-1185">Reference proteome</keyword>
<dbReference type="EMBL" id="FOKA01000014">
    <property type="protein sequence ID" value="SFB31436.1"/>
    <property type="molecule type" value="Genomic_DNA"/>
</dbReference>
<feature type="chain" id="PRO_5011617806" description="DUF4397 domain-containing protein" evidence="2">
    <location>
        <begin position="38"/>
        <end position="292"/>
    </location>
</feature>
<keyword evidence="1" id="KW-1133">Transmembrane helix</keyword>
<evidence type="ECO:0000313" key="4">
    <source>
        <dbReference type="EMBL" id="SFB31436.1"/>
    </source>
</evidence>
<dbReference type="InterPro" id="IPR006311">
    <property type="entry name" value="TAT_signal"/>
</dbReference>
<dbReference type="Pfam" id="PF14344">
    <property type="entry name" value="DUF4397"/>
    <property type="match status" value="1"/>
</dbReference>
<feature type="signal peptide" evidence="2">
    <location>
        <begin position="1"/>
        <end position="37"/>
    </location>
</feature>
<dbReference type="RefSeq" id="WP_090034040.1">
    <property type="nucleotide sequence ID" value="NZ_BONM01000030.1"/>
</dbReference>
<evidence type="ECO:0000256" key="2">
    <source>
        <dbReference type="SAM" id="SignalP"/>
    </source>
</evidence>